<name>A0A4U6STI0_SETVI</name>
<proteinExistence type="predicted"/>
<protein>
    <submittedName>
        <fullName evidence="2">Uncharacterized protein</fullName>
    </submittedName>
</protein>
<keyword evidence="3" id="KW-1185">Reference proteome</keyword>
<evidence type="ECO:0000256" key="1">
    <source>
        <dbReference type="SAM" id="MobiDB-lite"/>
    </source>
</evidence>
<sequence length="106" mass="11297">MAFAAGSSGDGGGDRRSSRGKEKIIVDPHDKKMSIWEKAMLRYLQRCHEDVVAVGHEPPFGGCYAPPPVPDISSPLSTTVAGGTNKSQDEVGSAFVFAVQKYLKSS</sequence>
<dbReference type="Gramene" id="TKV90402">
    <property type="protein sequence ID" value="TKV90402"/>
    <property type="gene ID" value="SEVIR_9G026200v2"/>
</dbReference>
<accession>A0A4U6STI0</accession>
<reference evidence="2" key="1">
    <citation type="submission" date="2019-03" db="EMBL/GenBank/DDBJ databases">
        <title>WGS assembly of Setaria viridis.</title>
        <authorList>
            <person name="Huang P."/>
            <person name="Jenkins J."/>
            <person name="Grimwood J."/>
            <person name="Barry K."/>
            <person name="Healey A."/>
            <person name="Mamidi S."/>
            <person name="Sreedasyam A."/>
            <person name="Shu S."/>
            <person name="Feldman M."/>
            <person name="Wu J."/>
            <person name="Yu Y."/>
            <person name="Chen C."/>
            <person name="Johnson J."/>
            <person name="Rokhsar D."/>
            <person name="Baxter I."/>
            <person name="Schmutz J."/>
            <person name="Brutnell T."/>
            <person name="Kellogg E."/>
        </authorList>
    </citation>
    <scope>NUCLEOTIDE SEQUENCE [LARGE SCALE GENOMIC DNA]</scope>
</reference>
<organism evidence="2 3">
    <name type="scientific">Setaria viridis</name>
    <name type="common">Green bristlegrass</name>
    <name type="synonym">Setaria italica subsp. viridis</name>
    <dbReference type="NCBI Taxonomy" id="4556"/>
    <lineage>
        <taxon>Eukaryota</taxon>
        <taxon>Viridiplantae</taxon>
        <taxon>Streptophyta</taxon>
        <taxon>Embryophyta</taxon>
        <taxon>Tracheophyta</taxon>
        <taxon>Spermatophyta</taxon>
        <taxon>Magnoliopsida</taxon>
        <taxon>Liliopsida</taxon>
        <taxon>Poales</taxon>
        <taxon>Poaceae</taxon>
        <taxon>PACMAD clade</taxon>
        <taxon>Panicoideae</taxon>
        <taxon>Panicodae</taxon>
        <taxon>Paniceae</taxon>
        <taxon>Cenchrinae</taxon>
        <taxon>Setaria</taxon>
    </lineage>
</organism>
<dbReference type="Proteomes" id="UP000298652">
    <property type="component" value="Chromosome 9"/>
</dbReference>
<dbReference type="AlphaFoldDB" id="A0A4U6STI0"/>
<dbReference type="EMBL" id="CM016560">
    <property type="protein sequence ID" value="TKV90402.1"/>
    <property type="molecule type" value="Genomic_DNA"/>
</dbReference>
<feature type="region of interest" description="Disordered" evidence="1">
    <location>
        <begin position="1"/>
        <end position="24"/>
    </location>
</feature>
<evidence type="ECO:0000313" key="3">
    <source>
        <dbReference type="Proteomes" id="UP000298652"/>
    </source>
</evidence>
<evidence type="ECO:0000313" key="2">
    <source>
        <dbReference type="EMBL" id="TKV90402.1"/>
    </source>
</evidence>
<feature type="compositionally biased region" description="Basic and acidic residues" evidence="1">
    <location>
        <begin position="12"/>
        <end position="24"/>
    </location>
</feature>
<gene>
    <name evidence="2" type="ORF">SEVIR_9G026200v2</name>
</gene>